<keyword evidence="3 4" id="KW-0786">Thiamine pyrophosphate</keyword>
<dbReference type="PANTHER" id="PTHR43380">
    <property type="entry name" value="2-OXOISOVALERATE DEHYDROGENASE SUBUNIT ALPHA, MITOCHONDRIAL"/>
    <property type="match status" value="1"/>
</dbReference>
<dbReference type="Proteomes" id="UP001500449">
    <property type="component" value="Unassembled WGS sequence"/>
</dbReference>
<dbReference type="EMBL" id="BAAAQK010000009">
    <property type="protein sequence ID" value="GAA1850900.1"/>
    <property type="molecule type" value="Genomic_DNA"/>
</dbReference>
<comment type="cofactor">
    <cofactor evidence="1 4">
        <name>thiamine diphosphate</name>
        <dbReference type="ChEBI" id="CHEBI:58937"/>
    </cofactor>
</comment>
<accession>A0ABN2N424</accession>
<dbReference type="CDD" id="cd02000">
    <property type="entry name" value="TPP_E1_PDC_ADC_BCADC"/>
    <property type="match status" value="1"/>
</dbReference>
<evidence type="ECO:0000256" key="2">
    <source>
        <dbReference type="ARBA" id="ARBA00023002"/>
    </source>
</evidence>
<comment type="caution">
    <text evidence="6">The sequence shown here is derived from an EMBL/GenBank/DDBJ whole genome shotgun (WGS) entry which is preliminary data.</text>
</comment>
<dbReference type="InterPro" id="IPR029061">
    <property type="entry name" value="THDP-binding"/>
</dbReference>
<comment type="similarity">
    <text evidence="4">Belongs to the BCKDHA family.</text>
</comment>
<dbReference type="Pfam" id="PF00676">
    <property type="entry name" value="E1_dh"/>
    <property type="match status" value="1"/>
</dbReference>
<protein>
    <recommendedName>
        <fullName evidence="4">2-oxoisovalerate dehydrogenase subunit alpha</fullName>
        <ecNumber evidence="4">1.2.4.4</ecNumber>
    </recommendedName>
    <alternativeName>
        <fullName evidence="4">Branched-chain alpha-keto acid dehydrogenase E1 component alpha chain</fullName>
    </alternativeName>
</protein>
<evidence type="ECO:0000256" key="1">
    <source>
        <dbReference type="ARBA" id="ARBA00001964"/>
    </source>
</evidence>
<feature type="domain" description="Dehydrogenase E1 component" evidence="5">
    <location>
        <begin position="36"/>
        <end position="304"/>
    </location>
</feature>
<comment type="function">
    <text evidence="4">The branched-chain alpha-keto dehydrogenase complex catalyzes the overall conversion of alpha-keto acids to acyl-CoA and CO(2). It contains multiple copies of three enzymatic components: branched-chain alpha-keto acid decarboxylase (E1), lipoamide acyltransferase (E2) and lipoamide dehydrogenase (E3).</text>
</comment>
<evidence type="ECO:0000259" key="5">
    <source>
        <dbReference type="Pfam" id="PF00676"/>
    </source>
</evidence>
<dbReference type="PANTHER" id="PTHR43380:SF1">
    <property type="entry name" value="2-OXOISOVALERATE DEHYDROGENASE SUBUNIT ALPHA, MITOCHONDRIAL"/>
    <property type="match status" value="1"/>
</dbReference>
<dbReference type="SUPFAM" id="SSF52518">
    <property type="entry name" value="Thiamin diphosphate-binding fold (THDP-binding)"/>
    <property type="match status" value="1"/>
</dbReference>
<evidence type="ECO:0000313" key="7">
    <source>
        <dbReference type="Proteomes" id="UP001500449"/>
    </source>
</evidence>
<proteinExistence type="inferred from homology"/>
<dbReference type="EC" id="1.2.4.4" evidence="4"/>
<dbReference type="InterPro" id="IPR001017">
    <property type="entry name" value="DH_E1"/>
</dbReference>
<evidence type="ECO:0000256" key="4">
    <source>
        <dbReference type="RuleBase" id="RU365014"/>
    </source>
</evidence>
<evidence type="ECO:0000256" key="3">
    <source>
        <dbReference type="ARBA" id="ARBA00023052"/>
    </source>
</evidence>
<keyword evidence="2 4" id="KW-0560">Oxidoreductase</keyword>
<dbReference type="Gene3D" id="3.40.50.970">
    <property type="match status" value="1"/>
</dbReference>
<keyword evidence="7" id="KW-1185">Reference proteome</keyword>
<reference evidence="6 7" key="1">
    <citation type="journal article" date="2019" name="Int. J. Syst. Evol. Microbiol.">
        <title>The Global Catalogue of Microorganisms (GCM) 10K type strain sequencing project: providing services to taxonomists for standard genome sequencing and annotation.</title>
        <authorList>
            <consortium name="The Broad Institute Genomics Platform"/>
            <consortium name="The Broad Institute Genome Sequencing Center for Infectious Disease"/>
            <person name="Wu L."/>
            <person name="Ma J."/>
        </authorList>
    </citation>
    <scope>NUCLEOTIDE SEQUENCE [LARGE SCALE GENOMIC DNA]</scope>
    <source>
        <strain evidence="6 7">JCM 16009</strain>
    </source>
</reference>
<keyword evidence="6" id="KW-0670">Pyruvate</keyword>
<name>A0ABN2N424_9PSEU</name>
<organism evidence="6 7">
    <name type="scientific">Pseudonocardia ailaonensis</name>
    <dbReference type="NCBI Taxonomy" id="367279"/>
    <lineage>
        <taxon>Bacteria</taxon>
        <taxon>Bacillati</taxon>
        <taxon>Actinomycetota</taxon>
        <taxon>Actinomycetes</taxon>
        <taxon>Pseudonocardiales</taxon>
        <taxon>Pseudonocardiaceae</taxon>
        <taxon>Pseudonocardia</taxon>
    </lineage>
</organism>
<evidence type="ECO:0000313" key="6">
    <source>
        <dbReference type="EMBL" id="GAA1850900.1"/>
    </source>
</evidence>
<dbReference type="InterPro" id="IPR050771">
    <property type="entry name" value="Alpha-ketoacid_DH_E1_comp"/>
</dbReference>
<sequence length="355" mass="38965">MEKPVEPVQLLDPDGRLTPDPRWPLEITPDLCRDLYRRMVLARRFDDEALALQRQGELGLWLQSRGQEAAQVGSVTALRPDDHVFPSYREQAAALCRGITPEELLVQWRGNAHSGWDPAAYRFHVYTLVLAAQLPQATGYAMGVQRDGADEIVAVYFGDGASSQGEASEALNWAASAGVPLLFFCQNNQWAISTPTSTQMRAPLHQRAAGFGLDAHLVDGNDVLAVHAVTAGVAEQIRAGGGPALIEATTYRMGGHSTSDDPGRYRSDSELDSWRARDPIARMEILLDREGWIDEAGRAALRLESDDLAAETRRVCRAIPKGEFSALFGTVLTSEPPHLTDQRQRHTALVASYLD</sequence>
<gene>
    <name evidence="6" type="primary">pdhA_2</name>
    <name evidence="6" type="ORF">GCM10009836_33550</name>
</gene>
<comment type="catalytic activity">
    <reaction evidence="4">
        <text>N(6)-[(R)-lipoyl]-L-lysyl-[protein] + 3-methyl-2-oxobutanoate + H(+) = N(6)-[(R)-S(8)-2-methylpropanoyldihydrolipoyl]-L-lysyl-[protein] + CO2</text>
        <dbReference type="Rhea" id="RHEA:13457"/>
        <dbReference type="Rhea" id="RHEA-COMP:10474"/>
        <dbReference type="Rhea" id="RHEA-COMP:10497"/>
        <dbReference type="ChEBI" id="CHEBI:11851"/>
        <dbReference type="ChEBI" id="CHEBI:15378"/>
        <dbReference type="ChEBI" id="CHEBI:16526"/>
        <dbReference type="ChEBI" id="CHEBI:83099"/>
        <dbReference type="ChEBI" id="CHEBI:83142"/>
        <dbReference type="EC" id="1.2.4.4"/>
    </reaction>
</comment>